<evidence type="ECO:0000313" key="5">
    <source>
        <dbReference type="Proteomes" id="UP000185687"/>
    </source>
</evidence>
<protein>
    <recommendedName>
        <fullName evidence="2">DUF8115 domain-containing protein</fullName>
    </recommendedName>
</protein>
<sequence>MSENSNVSVDELVEQHKEETSEGRSGAEAAVEQDTQDTPELEAAVADAYQQIDDGELSSNLTLRDENLAALFTGLENSQQLEAVENDAASILGRDGRSDTNRAAVLRKLVRIGLSEVDQSLIESGKEGRRQFLESQTDEF</sequence>
<dbReference type="AlphaFoldDB" id="A0A1N7G191"/>
<feature type="domain" description="DUF8115" evidence="2">
    <location>
        <begin position="8"/>
        <end position="136"/>
    </location>
</feature>
<gene>
    <name evidence="3" type="ORF">BB347_18215</name>
    <name evidence="4" type="ORF">SAMN05421809_3659</name>
</gene>
<geneLocation type="plasmid" evidence="3">
    <name>unnamed2</name>
</geneLocation>
<evidence type="ECO:0000313" key="6">
    <source>
        <dbReference type="Proteomes" id="UP000187321"/>
    </source>
</evidence>
<keyword evidence="3" id="KW-0614">Plasmid</keyword>
<feature type="compositionally biased region" description="Basic and acidic residues" evidence="1">
    <location>
        <begin position="13"/>
        <end position="22"/>
    </location>
</feature>
<dbReference type="InterPro" id="IPR058428">
    <property type="entry name" value="DUF8115"/>
</dbReference>
<accession>A0A1N7G191</accession>
<reference evidence="3 6" key="1">
    <citation type="submission" date="2017-01" db="EMBL/GenBank/DDBJ databases">
        <title>Complete genome sequence of Haloterrigena daqingensis type strain (JX313T).</title>
        <authorList>
            <person name="Shuang W."/>
        </authorList>
    </citation>
    <scope>NUCLEOTIDE SEQUENCE [LARGE SCALE GENOMIC DNA]</scope>
    <source>
        <strain evidence="6">JX313</strain>
        <strain evidence="3">JX313T</strain>
        <plasmid evidence="6">Plasmid unnamed2</plasmid>
        <plasmid evidence="3">unnamed2</plasmid>
    </source>
</reference>
<name>A0A1N7G191_9EURY</name>
<dbReference type="Pfam" id="PF26424">
    <property type="entry name" value="DUF8115"/>
    <property type="match status" value="1"/>
</dbReference>
<dbReference type="KEGG" id="hda:BB347_18215"/>
<evidence type="ECO:0000313" key="3">
    <source>
        <dbReference type="EMBL" id="APX98628.1"/>
    </source>
</evidence>
<organism evidence="4 5">
    <name type="scientific">Natronorubrum daqingense</name>
    <dbReference type="NCBI Taxonomy" id="588898"/>
    <lineage>
        <taxon>Archaea</taxon>
        <taxon>Methanobacteriati</taxon>
        <taxon>Methanobacteriota</taxon>
        <taxon>Stenosarchaea group</taxon>
        <taxon>Halobacteria</taxon>
        <taxon>Halobacteriales</taxon>
        <taxon>Natrialbaceae</taxon>
        <taxon>Natronorubrum</taxon>
    </lineage>
</organism>
<dbReference type="Proteomes" id="UP000185687">
    <property type="component" value="Unassembled WGS sequence"/>
</dbReference>
<dbReference type="GeneID" id="30957920"/>
<keyword evidence="5" id="KW-1185">Reference proteome</keyword>
<feature type="region of interest" description="Disordered" evidence="1">
    <location>
        <begin position="1"/>
        <end position="40"/>
    </location>
</feature>
<dbReference type="RefSeq" id="WP_076584089.1">
    <property type="nucleotide sequence ID" value="NZ_CP019329.1"/>
</dbReference>
<proteinExistence type="predicted"/>
<dbReference type="Proteomes" id="UP000187321">
    <property type="component" value="Plasmid unnamed2"/>
</dbReference>
<dbReference type="OrthoDB" id="205478at2157"/>
<evidence type="ECO:0000313" key="4">
    <source>
        <dbReference type="EMBL" id="SIS06373.1"/>
    </source>
</evidence>
<reference evidence="4 5" key="2">
    <citation type="submission" date="2017-01" db="EMBL/GenBank/DDBJ databases">
        <authorList>
            <person name="Mah S.A."/>
            <person name="Swanson W.J."/>
            <person name="Moy G.W."/>
            <person name="Vacquier V.D."/>
        </authorList>
    </citation>
    <scope>NUCLEOTIDE SEQUENCE [LARGE SCALE GENOMIC DNA]</scope>
    <source>
        <strain evidence="4 5">CGMCC 1.8909</strain>
    </source>
</reference>
<evidence type="ECO:0000259" key="2">
    <source>
        <dbReference type="Pfam" id="PF26424"/>
    </source>
</evidence>
<dbReference type="EMBL" id="CP019329">
    <property type="protein sequence ID" value="APX98628.1"/>
    <property type="molecule type" value="Genomic_DNA"/>
</dbReference>
<dbReference type="EMBL" id="FTNP01000008">
    <property type="protein sequence ID" value="SIS06373.1"/>
    <property type="molecule type" value="Genomic_DNA"/>
</dbReference>
<evidence type="ECO:0000256" key="1">
    <source>
        <dbReference type="SAM" id="MobiDB-lite"/>
    </source>
</evidence>